<dbReference type="AlphaFoldDB" id="A0A2A2FG97"/>
<evidence type="ECO:0000313" key="2">
    <source>
        <dbReference type="EMBL" id="PAU83672.1"/>
    </source>
</evidence>
<evidence type="ECO:0000313" key="3">
    <source>
        <dbReference type="Proteomes" id="UP000218083"/>
    </source>
</evidence>
<organism evidence="2 3">
    <name type="scientific">Halorubrum salipaludis</name>
    <dbReference type="NCBI Taxonomy" id="2032630"/>
    <lineage>
        <taxon>Archaea</taxon>
        <taxon>Methanobacteriati</taxon>
        <taxon>Methanobacteriota</taxon>
        <taxon>Stenosarchaea group</taxon>
        <taxon>Halobacteria</taxon>
        <taxon>Halobacteriales</taxon>
        <taxon>Haloferacaceae</taxon>
        <taxon>Halorubrum</taxon>
    </lineage>
</organism>
<feature type="transmembrane region" description="Helical" evidence="1">
    <location>
        <begin position="20"/>
        <end position="39"/>
    </location>
</feature>
<name>A0A2A2FG97_9EURY</name>
<dbReference type="RefSeq" id="WP_095636928.1">
    <property type="nucleotide sequence ID" value="NZ_NSKC01000004.1"/>
</dbReference>
<gene>
    <name evidence="2" type="ORF">CK500_09165</name>
</gene>
<protein>
    <submittedName>
        <fullName evidence="2">Uncharacterized protein</fullName>
    </submittedName>
</protein>
<dbReference type="Proteomes" id="UP000218083">
    <property type="component" value="Unassembled WGS sequence"/>
</dbReference>
<proteinExistence type="predicted"/>
<keyword evidence="3" id="KW-1185">Reference proteome</keyword>
<reference evidence="2 3" key="1">
    <citation type="submission" date="2017-08" db="EMBL/GenBank/DDBJ databases">
        <title>The strain WRN001 was isolated from Binhai saline alkaline soil, Tianjin, China.</title>
        <authorList>
            <person name="Liu D."/>
            <person name="Zhang G."/>
        </authorList>
    </citation>
    <scope>NUCLEOTIDE SEQUENCE [LARGE SCALE GENOMIC DNA]</scope>
    <source>
        <strain evidence="2 3">WN019</strain>
    </source>
</reference>
<sequence length="67" mass="7166">MATRALNRQDVDRLFKGVTAAIISLGVGMFLLVAAAISGSGIFNLIGYAALLFAFLSLAWMSWPAFK</sequence>
<accession>A0A2A2FG97</accession>
<keyword evidence="1" id="KW-1133">Transmembrane helix</keyword>
<feature type="transmembrane region" description="Helical" evidence="1">
    <location>
        <begin position="45"/>
        <end position="66"/>
    </location>
</feature>
<dbReference type="EMBL" id="NSKC01000004">
    <property type="protein sequence ID" value="PAU83672.1"/>
    <property type="molecule type" value="Genomic_DNA"/>
</dbReference>
<keyword evidence="1" id="KW-0472">Membrane</keyword>
<comment type="caution">
    <text evidence="2">The sequence shown here is derived from an EMBL/GenBank/DDBJ whole genome shotgun (WGS) entry which is preliminary data.</text>
</comment>
<evidence type="ECO:0000256" key="1">
    <source>
        <dbReference type="SAM" id="Phobius"/>
    </source>
</evidence>
<keyword evidence="1" id="KW-0812">Transmembrane</keyword>